<gene>
    <name evidence="4" type="ORF">FIV42_00800</name>
</gene>
<dbReference type="SMART" id="SM00028">
    <property type="entry name" value="TPR"/>
    <property type="match status" value="3"/>
</dbReference>
<dbReference type="RefSeq" id="WP_141195822.1">
    <property type="nucleotide sequence ID" value="NZ_CP041186.1"/>
</dbReference>
<accession>A0A4Y6PM77</accession>
<name>A0A4Y6PM77_PERCE</name>
<dbReference type="Gene3D" id="1.25.40.10">
    <property type="entry name" value="Tetratricopeptide repeat domain"/>
    <property type="match status" value="1"/>
</dbReference>
<dbReference type="InterPro" id="IPR050498">
    <property type="entry name" value="Ycf3"/>
</dbReference>
<keyword evidence="5" id="KW-1185">Reference proteome</keyword>
<dbReference type="PROSITE" id="PS50005">
    <property type="entry name" value="TPR"/>
    <property type="match status" value="2"/>
</dbReference>
<evidence type="ECO:0000256" key="1">
    <source>
        <dbReference type="ARBA" id="ARBA00022737"/>
    </source>
</evidence>
<evidence type="ECO:0000256" key="3">
    <source>
        <dbReference type="PROSITE-ProRule" id="PRU00339"/>
    </source>
</evidence>
<protein>
    <submittedName>
        <fullName evidence="4">Tetratricopeptide repeat protein</fullName>
    </submittedName>
</protein>
<dbReference type="EMBL" id="CP041186">
    <property type="protein sequence ID" value="QDG49323.1"/>
    <property type="molecule type" value="Genomic_DNA"/>
</dbReference>
<accession>A0A5B8XYQ7</accession>
<dbReference type="AlphaFoldDB" id="A0A4Y6PM77"/>
<evidence type="ECO:0000313" key="5">
    <source>
        <dbReference type="Proteomes" id="UP000315995"/>
    </source>
</evidence>
<organism evidence="4 5">
    <name type="scientific">Persicimonas caeni</name>
    <dbReference type="NCBI Taxonomy" id="2292766"/>
    <lineage>
        <taxon>Bacteria</taxon>
        <taxon>Deltaproteobacteria</taxon>
        <taxon>Bradymonadales</taxon>
        <taxon>Bradymonadaceae</taxon>
        <taxon>Persicimonas</taxon>
    </lineage>
</organism>
<feature type="repeat" description="TPR" evidence="3">
    <location>
        <begin position="187"/>
        <end position="220"/>
    </location>
</feature>
<keyword evidence="2 3" id="KW-0802">TPR repeat</keyword>
<dbReference type="PANTHER" id="PTHR44858">
    <property type="entry name" value="TETRATRICOPEPTIDE REPEAT PROTEIN 6"/>
    <property type="match status" value="1"/>
</dbReference>
<dbReference type="InterPro" id="IPR011990">
    <property type="entry name" value="TPR-like_helical_dom_sf"/>
</dbReference>
<dbReference type="SUPFAM" id="SSF48452">
    <property type="entry name" value="TPR-like"/>
    <property type="match status" value="1"/>
</dbReference>
<reference evidence="4 5" key="1">
    <citation type="submission" date="2019-06" db="EMBL/GenBank/DDBJ databases">
        <title>Persicimonas caeni gen. nov., sp. nov., a predatory bacterium isolated from solar saltern.</title>
        <authorList>
            <person name="Wang S."/>
        </authorList>
    </citation>
    <scope>NUCLEOTIDE SEQUENCE [LARGE SCALE GENOMIC DNA]</scope>
    <source>
        <strain evidence="4 5">YN101</strain>
    </source>
</reference>
<dbReference type="InterPro" id="IPR002885">
    <property type="entry name" value="PPR_rpt"/>
</dbReference>
<dbReference type="InterPro" id="IPR019734">
    <property type="entry name" value="TPR_rpt"/>
</dbReference>
<dbReference type="OrthoDB" id="5338908at2"/>
<dbReference type="PANTHER" id="PTHR44858:SF1">
    <property type="entry name" value="UDP-N-ACETYLGLUCOSAMINE--PEPTIDE N-ACETYLGLUCOSAMINYLTRANSFERASE SPINDLY-RELATED"/>
    <property type="match status" value="1"/>
</dbReference>
<dbReference type="Proteomes" id="UP000315995">
    <property type="component" value="Chromosome"/>
</dbReference>
<keyword evidence="1" id="KW-0677">Repeat</keyword>
<dbReference type="Gene3D" id="1.10.10.2480">
    <property type="match status" value="1"/>
</dbReference>
<proteinExistence type="predicted"/>
<dbReference type="Pfam" id="PF13371">
    <property type="entry name" value="TPR_9"/>
    <property type="match status" value="1"/>
</dbReference>
<evidence type="ECO:0000256" key="2">
    <source>
        <dbReference type="ARBA" id="ARBA00022803"/>
    </source>
</evidence>
<sequence>MTTRVYQLAAELGLGKFELIDAINSLELDISVDNAMSALTPDEVAQLKRALKMEAFDPKPALGAWRLQSLTREGSPVRTDQSHLVIEEQRLWPVRPSFAGYISKHSKHEYQIEWDDEVGRLTVSRDGEESHIGLIGVNDDELRIRWAKDTRKFPRSFKSGGNLAVYQRETNPATSEQLLAGALLPESWELTYRGIELCDEGEHEEALELFDRALEIDPQHAQACYQRGVAQAERGQFDAARADFERALAIDEHLLGARESYARCLEDLGRIGEAARAWLEVAREEAAGYFEATTGLASSSKPLDVNVSPETWTYCANAFVKAGEPDKAVEVLEEAAGALDAAREKLGELSDDEWAELAAMRERLGDSSG</sequence>
<dbReference type="Pfam" id="PF01535">
    <property type="entry name" value="PPR"/>
    <property type="match status" value="1"/>
</dbReference>
<evidence type="ECO:0000313" key="4">
    <source>
        <dbReference type="EMBL" id="QDG49323.1"/>
    </source>
</evidence>
<feature type="repeat" description="TPR" evidence="3">
    <location>
        <begin position="221"/>
        <end position="254"/>
    </location>
</feature>